<evidence type="ECO:0000256" key="2">
    <source>
        <dbReference type="PROSITE-ProRule" id="PRU00023"/>
    </source>
</evidence>
<protein>
    <submittedName>
        <fullName evidence="5">Related to ankyrin</fullName>
    </submittedName>
</protein>
<dbReference type="Pfam" id="PF12796">
    <property type="entry name" value="Ank_2"/>
    <property type="match status" value="2"/>
</dbReference>
<dbReference type="InterPro" id="IPR054471">
    <property type="entry name" value="GPIID_WHD"/>
</dbReference>
<proteinExistence type="predicted"/>
<gene>
    <name evidence="5" type="ORF">PAC_19253</name>
</gene>
<evidence type="ECO:0000256" key="1">
    <source>
        <dbReference type="ARBA" id="ARBA00022737"/>
    </source>
</evidence>
<dbReference type="InterPro" id="IPR027417">
    <property type="entry name" value="P-loop_NTPase"/>
</dbReference>
<evidence type="ECO:0000259" key="3">
    <source>
        <dbReference type="Pfam" id="PF22939"/>
    </source>
</evidence>
<dbReference type="Pfam" id="PF22939">
    <property type="entry name" value="WHD_GPIID"/>
    <property type="match status" value="1"/>
</dbReference>
<name>A0A1L7XWC7_9HELO</name>
<dbReference type="SUPFAM" id="SSF48403">
    <property type="entry name" value="Ankyrin repeat"/>
    <property type="match status" value="1"/>
</dbReference>
<keyword evidence="6" id="KW-1185">Reference proteome</keyword>
<dbReference type="PROSITE" id="PS50297">
    <property type="entry name" value="ANK_REP_REGION"/>
    <property type="match status" value="3"/>
</dbReference>
<keyword evidence="1" id="KW-0677">Repeat</keyword>
<dbReference type="PANTHER" id="PTHR10039:SF15">
    <property type="entry name" value="NACHT DOMAIN-CONTAINING PROTEIN"/>
    <property type="match status" value="1"/>
</dbReference>
<dbReference type="Pfam" id="PF00023">
    <property type="entry name" value="Ank"/>
    <property type="match status" value="1"/>
</dbReference>
<feature type="domain" description="GPI inositol-deacylase winged helix" evidence="3">
    <location>
        <begin position="517"/>
        <end position="596"/>
    </location>
</feature>
<sequence length="946" mass="105849">MDGLSLAASIIAVIQLAGSCLKLSRRWIGPSEFGSSDLASITTALYEFNGAMKNFQTHLEIHEDDEARLSSLDYLKPAFERCKEALDIIKYFMEHTGFIGKHLIGPKFDRRLKPSLKALDGAKELLMLALHADQQTILCGVERYIRNIAEDLRDIHDVVKNNGTKLDGLSKEQSEHFKQASGWQEEATTDLKRLREDGDSTYQEVKRVRREQEDCQRQTILDWITPIGYAHQQSDFIARRQAGTGQWLLDSTEYQTWVETDKQTLFCPGIPGAGKTILTSIVVEDLTTRFQNDKSIGIAYLYCNFRRQHEQKVGDLVASLLKQLTQGRSSLPNTIKSLYDSYKDRQTRLPFDDILRALQSIVTMYSRVFIVIDALDECQVSHSCQKAFLSELLSLQAKCQVNLFATSRFIPEITGKFQGSISLEIRASEHDVRRYVDGHMSHLPSFVERNPDLQEEIKTEIVKAVDGMFLLAQLHLDSLVGKRSPKAVRAAFKILPSGSNAYDSAYKDAMIRIEGQAADQEELAKEVLSWITCAKRPLTTLELQHALAVEVGESELDEGNFSEVEDMVSVCAGLVTIDEESNIIRLVHYTTQEYFERTQSDWFPDVETNITITCINYLSFNVFERGFCQTDDEFEKRLQSNPFFEYAARCWGYHARKASTLSQALSQAVVSFLVSEAKVDASSQGLLAIKQHSSHLNYSQKVPRWMTGLHLTVYFGVEPVVKLLLDISKVDANSKDYDGRTPLSWAAENGHEAIVKLLLDTGKVDAESKDNYGRTPLSWATTSGHGAIVKLLLDTGKVDANSKDVLGWTPLSWAAESGHEAITKLLLDTSKVDANSKDNIGWTPLSRAVRAGHEAIVKLLLDTSKVNADSKDNYSRTPLLWATKSGHGAIIKLLLDTGKVDANSKDDLGWTPLSWAAESGYEAIVKLLLKKGVEVGKENRGEEIAL</sequence>
<evidence type="ECO:0000313" key="5">
    <source>
        <dbReference type="EMBL" id="CZR69353.1"/>
    </source>
</evidence>
<dbReference type="EMBL" id="FJOG01000069">
    <property type="protein sequence ID" value="CZR69353.1"/>
    <property type="molecule type" value="Genomic_DNA"/>
</dbReference>
<feature type="repeat" description="ANK" evidence="2">
    <location>
        <begin position="738"/>
        <end position="762"/>
    </location>
</feature>
<dbReference type="STRING" id="576137.A0A1L7XWC7"/>
<feature type="repeat" description="ANK" evidence="2">
    <location>
        <begin position="772"/>
        <end position="796"/>
    </location>
</feature>
<dbReference type="Pfam" id="PF24883">
    <property type="entry name" value="NPHP3_N"/>
    <property type="match status" value="1"/>
</dbReference>
<dbReference type="Gene3D" id="1.25.40.20">
    <property type="entry name" value="Ankyrin repeat-containing domain"/>
    <property type="match status" value="3"/>
</dbReference>
<feature type="repeat" description="ANK" evidence="2">
    <location>
        <begin position="908"/>
        <end position="940"/>
    </location>
</feature>
<accession>A0A1L7XWC7</accession>
<organism evidence="5 6">
    <name type="scientific">Phialocephala subalpina</name>
    <dbReference type="NCBI Taxonomy" id="576137"/>
    <lineage>
        <taxon>Eukaryota</taxon>
        <taxon>Fungi</taxon>
        <taxon>Dikarya</taxon>
        <taxon>Ascomycota</taxon>
        <taxon>Pezizomycotina</taxon>
        <taxon>Leotiomycetes</taxon>
        <taxon>Helotiales</taxon>
        <taxon>Mollisiaceae</taxon>
        <taxon>Phialocephala</taxon>
        <taxon>Phialocephala fortinii species complex</taxon>
    </lineage>
</organism>
<dbReference type="InterPro" id="IPR036770">
    <property type="entry name" value="Ankyrin_rpt-contain_sf"/>
</dbReference>
<dbReference type="AlphaFoldDB" id="A0A1L7XWC7"/>
<dbReference type="OrthoDB" id="195446at2759"/>
<dbReference type="InterPro" id="IPR056884">
    <property type="entry name" value="NPHP3-like_N"/>
</dbReference>
<dbReference type="PANTHER" id="PTHR10039">
    <property type="entry name" value="AMELOGENIN"/>
    <property type="match status" value="1"/>
</dbReference>
<dbReference type="InterPro" id="IPR002110">
    <property type="entry name" value="Ankyrin_rpt"/>
</dbReference>
<dbReference type="Gene3D" id="3.40.50.300">
    <property type="entry name" value="P-loop containing nucleotide triphosphate hydrolases"/>
    <property type="match status" value="1"/>
</dbReference>
<evidence type="ECO:0000259" key="4">
    <source>
        <dbReference type="Pfam" id="PF24883"/>
    </source>
</evidence>
<dbReference type="PROSITE" id="PS50088">
    <property type="entry name" value="ANK_REPEAT"/>
    <property type="match status" value="3"/>
</dbReference>
<reference evidence="5 6" key="1">
    <citation type="submission" date="2016-03" db="EMBL/GenBank/DDBJ databases">
        <authorList>
            <person name="Ploux O."/>
        </authorList>
    </citation>
    <scope>NUCLEOTIDE SEQUENCE [LARGE SCALE GENOMIC DNA]</scope>
    <source>
        <strain evidence="5 6">UAMH 11012</strain>
    </source>
</reference>
<keyword evidence="2" id="KW-0040">ANK repeat</keyword>
<dbReference type="Proteomes" id="UP000184330">
    <property type="component" value="Unassembled WGS sequence"/>
</dbReference>
<dbReference type="SUPFAM" id="SSF52540">
    <property type="entry name" value="P-loop containing nucleoside triphosphate hydrolases"/>
    <property type="match status" value="1"/>
</dbReference>
<feature type="domain" description="Nephrocystin 3-like N-terminal" evidence="4">
    <location>
        <begin position="243"/>
        <end position="408"/>
    </location>
</feature>
<evidence type="ECO:0000313" key="6">
    <source>
        <dbReference type="Proteomes" id="UP000184330"/>
    </source>
</evidence>
<dbReference type="SMART" id="SM00248">
    <property type="entry name" value="ANK"/>
    <property type="match status" value="7"/>
</dbReference>